<dbReference type="EMBL" id="JAQQWK010000012">
    <property type="protein sequence ID" value="KAK8022681.1"/>
    <property type="molecule type" value="Genomic_DNA"/>
</dbReference>
<evidence type="ECO:0000313" key="3">
    <source>
        <dbReference type="Proteomes" id="UP001444661"/>
    </source>
</evidence>
<sequence length="448" mass="49983">MANADANARPIDDVLTMDELRATATTCTGRLATDGHTAHYPKGSRWEGDLRIERFIAPLRGMNNLQVSRRKTVTAQSMYNALRWERTASRLNDLVFFSLLGAREDFFSPLTFNDAMSTINKGEDGELSDYMTKMRLGHFVVQLFGFYNNTLWVGVIFQLAEDKSDGSLHVDRIAVLDPYLTNRADRLVQIQQVIRRICAEGDIEIDANVSWNDLAHDDIPNRDGMWPAGHVVFALVCEFFRRVKVLKHRQLLSLGGLWRPFSETYDFDTYRQRMLSACAQQAIERSRCAARLAIEVPGTRDEDPLSHNAALLMPVRPRPSPDRGAGGAGGTGQGQGSGSGTNNKNNNIAPAPGAANDDIDVVEMRDLTDVTELNNRLAPVEVVRAKRRASGMPEDGPRASKVRRVIDKVGETVRRVTPIRVAKTAALVRLTQQGKKEWNLTINKKRQS</sequence>
<reference evidence="2 3" key="1">
    <citation type="submission" date="2023-01" db="EMBL/GenBank/DDBJ databases">
        <title>Analysis of 21 Apiospora genomes using comparative genomics revels a genus with tremendous synthesis potential of carbohydrate active enzymes and secondary metabolites.</title>
        <authorList>
            <person name="Sorensen T."/>
        </authorList>
    </citation>
    <scope>NUCLEOTIDE SEQUENCE [LARGE SCALE GENOMIC DNA]</scope>
    <source>
        <strain evidence="2 3">CBS 33761</strain>
    </source>
</reference>
<organism evidence="2 3">
    <name type="scientific">Apiospora rasikravindrae</name>
    <dbReference type="NCBI Taxonomy" id="990691"/>
    <lineage>
        <taxon>Eukaryota</taxon>
        <taxon>Fungi</taxon>
        <taxon>Dikarya</taxon>
        <taxon>Ascomycota</taxon>
        <taxon>Pezizomycotina</taxon>
        <taxon>Sordariomycetes</taxon>
        <taxon>Xylariomycetidae</taxon>
        <taxon>Amphisphaeriales</taxon>
        <taxon>Apiosporaceae</taxon>
        <taxon>Apiospora</taxon>
    </lineage>
</organism>
<comment type="caution">
    <text evidence="2">The sequence shown here is derived from an EMBL/GenBank/DDBJ whole genome shotgun (WGS) entry which is preliminary data.</text>
</comment>
<dbReference type="Proteomes" id="UP001444661">
    <property type="component" value="Unassembled WGS sequence"/>
</dbReference>
<evidence type="ECO:0000256" key="1">
    <source>
        <dbReference type="SAM" id="MobiDB-lite"/>
    </source>
</evidence>
<protein>
    <submittedName>
        <fullName evidence="2">Uncharacterized protein</fullName>
    </submittedName>
</protein>
<gene>
    <name evidence="2" type="ORF">PG993_013448</name>
</gene>
<accession>A0ABR1RXP2</accession>
<feature type="compositionally biased region" description="Low complexity" evidence="1">
    <location>
        <begin position="340"/>
        <end position="356"/>
    </location>
</feature>
<keyword evidence="3" id="KW-1185">Reference proteome</keyword>
<feature type="compositionally biased region" description="Gly residues" evidence="1">
    <location>
        <begin position="324"/>
        <end position="339"/>
    </location>
</feature>
<feature type="region of interest" description="Disordered" evidence="1">
    <location>
        <begin position="313"/>
        <end position="357"/>
    </location>
</feature>
<evidence type="ECO:0000313" key="2">
    <source>
        <dbReference type="EMBL" id="KAK8022681.1"/>
    </source>
</evidence>
<name>A0ABR1RXP2_9PEZI</name>
<proteinExistence type="predicted"/>